<reference evidence="2 3" key="1">
    <citation type="submission" date="2019-03" db="EMBL/GenBank/DDBJ databases">
        <title>Freshwater and sediment microbial communities from various areas in North America, analyzing microbe dynamics in response to fracking.</title>
        <authorList>
            <person name="Lamendella R."/>
        </authorList>
    </citation>
    <scope>NUCLEOTIDE SEQUENCE [LARGE SCALE GENOMIC DNA]</scope>
    <source>
        <strain evidence="2 3">74A</strain>
    </source>
</reference>
<accession>A0A4V2RSR8</accession>
<dbReference type="AlphaFoldDB" id="A0A4V2RSR8"/>
<name>A0A4V2RSR8_9GAMM</name>
<dbReference type="RefSeq" id="WP_133038181.1">
    <property type="nucleotide sequence ID" value="NZ_BMXW01000006.1"/>
</dbReference>
<organism evidence="2 3">
    <name type="scientific">Shewanella fodinae</name>
    <dbReference type="NCBI Taxonomy" id="552357"/>
    <lineage>
        <taxon>Bacteria</taxon>
        <taxon>Pseudomonadati</taxon>
        <taxon>Pseudomonadota</taxon>
        <taxon>Gammaproteobacteria</taxon>
        <taxon>Alteromonadales</taxon>
        <taxon>Shewanellaceae</taxon>
        <taxon>Shewanella</taxon>
    </lineage>
</organism>
<dbReference type="OrthoDB" id="6263267at2"/>
<keyword evidence="1" id="KW-0812">Transmembrane</keyword>
<evidence type="ECO:0000313" key="3">
    <source>
        <dbReference type="Proteomes" id="UP000294832"/>
    </source>
</evidence>
<keyword evidence="1" id="KW-0472">Membrane</keyword>
<comment type="caution">
    <text evidence="2">The sequence shown here is derived from an EMBL/GenBank/DDBJ whole genome shotgun (WGS) entry which is preliminary data.</text>
</comment>
<dbReference type="EMBL" id="SLWF01000005">
    <property type="protein sequence ID" value="TCN87003.1"/>
    <property type="molecule type" value="Genomic_DNA"/>
</dbReference>
<keyword evidence="3" id="KW-1185">Reference proteome</keyword>
<evidence type="ECO:0000256" key="1">
    <source>
        <dbReference type="SAM" id="Phobius"/>
    </source>
</evidence>
<proteinExistence type="predicted"/>
<keyword evidence="1" id="KW-1133">Transmembrane helix</keyword>
<gene>
    <name evidence="2" type="ORF">EDC91_1055</name>
</gene>
<protein>
    <recommendedName>
        <fullName evidence="4">DUF2726 domain-containing protein</fullName>
    </recommendedName>
</protein>
<evidence type="ECO:0008006" key="4">
    <source>
        <dbReference type="Google" id="ProtNLM"/>
    </source>
</evidence>
<feature type="transmembrane region" description="Helical" evidence="1">
    <location>
        <begin position="12"/>
        <end position="33"/>
    </location>
</feature>
<dbReference type="Proteomes" id="UP000294832">
    <property type="component" value="Unassembled WGS sequence"/>
</dbReference>
<sequence length="155" mass="17520">MSTASVYLSYAFIYFVLFIAVPFIAVTFVMTCIKFFKSETAAPVHAKIKDRLFDNESLGFLKSLKSLTKGEYEICSHVPLESVIEVNADEAEPHGYLDYVLIDQNSSEIKMVISDFSDKSSAEIKPLLQKLNIRLIDMKRNCPMDKQHLMQALAA</sequence>
<evidence type="ECO:0000313" key="2">
    <source>
        <dbReference type="EMBL" id="TCN87003.1"/>
    </source>
</evidence>